<protein>
    <recommendedName>
        <fullName evidence="3">Ankyrin repeat protein</fullName>
    </recommendedName>
</protein>
<comment type="caution">
    <text evidence="1">The sequence shown here is derived from an EMBL/GenBank/DDBJ whole genome shotgun (WGS) entry which is preliminary data.</text>
</comment>
<dbReference type="InterPro" id="IPR036770">
    <property type="entry name" value="Ankyrin_rpt-contain_sf"/>
</dbReference>
<gene>
    <name evidence="1" type="ORF">CGXH109_LOCUS53723</name>
</gene>
<dbReference type="SUPFAM" id="SSF48403">
    <property type="entry name" value="Ankyrin repeat"/>
    <property type="match status" value="1"/>
</dbReference>
<evidence type="ECO:0008006" key="3">
    <source>
        <dbReference type="Google" id="ProtNLM"/>
    </source>
</evidence>
<accession>A0A9W4RS29</accession>
<reference evidence="1" key="1">
    <citation type="submission" date="2022-08" db="EMBL/GenBank/DDBJ databases">
        <authorList>
            <person name="Giroux E."/>
            <person name="Giroux E."/>
        </authorList>
    </citation>
    <scope>NUCLEOTIDE SEQUENCE</scope>
    <source>
        <strain evidence="1">H1091258</strain>
    </source>
</reference>
<sequence>MRFPPDILIEIVRVCSVTAVAVLMRGGRQTYAICEPILYQSTRAVRWAVLTSTDEVTSLRVLAHCKQHNIGFATVRLHNVPISSMVRHDRSYDNAWECNEKQVATMTPFQCGLLKGLDRIVCFLLENGFSEYNLLDRPIWRCLLFFNRHTDDPVREADDKNHSFSCEHIVAATGLHMVLLLLLGSGSGINCKDREGKTPLDYAKRYGLASNGTIQYLRQLTLQTARQQIED</sequence>
<dbReference type="EMBL" id="CAMGZC010000317">
    <property type="protein sequence ID" value="CAI0646296.1"/>
    <property type="molecule type" value="Genomic_DNA"/>
</dbReference>
<evidence type="ECO:0000313" key="2">
    <source>
        <dbReference type="Proteomes" id="UP001152533"/>
    </source>
</evidence>
<keyword evidence="2" id="KW-1185">Reference proteome</keyword>
<proteinExistence type="predicted"/>
<name>A0A9W4RS29_9PEZI</name>
<dbReference type="Gene3D" id="1.25.40.20">
    <property type="entry name" value="Ankyrin repeat-containing domain"/>
    <property type="match status" value="1"/>
</dbReference>
<dbReference type="Proteomes" id="UP001152533">
    <property type="component" value="Unassembled WGS sequence"/>
</dbReference>
<evidence type="ECO:0000313" key="1">
    <source>
        <dbReference type="EMBL" id="CAI0646296.1"/>
    </source>
</evidence>
<dbReference type="AlphaFoldDB" id="A0A9W4RS29"/>
<organism evidence="1 2">
    <name type="scientific">Colletotrichum noveboracense</name>
    <dbReference type="NCBI Taxonomy" id="2664923"/>
    <lineage>
        <taxon>Eukaryota</taxon>
        <taxon>Fungi</taxon>
        <taxon>Dikarya</taxon>
        <taxon>Ascomycota</taxon>
        <taxon>Pezizomycotina</taxon>
        <taxon>Sordariomycetes</taxon>
        <taxon>Hypocreomycetidae</taxon>
        <taxon>Glomerellales</taxon>
        <taxon>Glomerellaceae</taxon>
        <taxon>Colletotrichum</taxon>
        <taxon>Colletotrichum gloeosporioides species complex</taxon>
    </lineage>
</organism>